<dbReference type="AlphaFoldDB" id="A0AA88D1B6"/>
<comment type="caution">
    <text evidence="1">The sequence shown here is derived from an EMBL/GenBank/DDBJ whole genome shotgun (WGS) entry which is preliminary data.</text>
</comment>
<dbReference type="Proteomes" id="UP001187192">
    <property type="component" value="Unassembled WGS sequence"/>
</dbReference>
<dbReference type="EMBL" id="BTGU01000015">
    <property type="protein sequence ID" value="GMN42833.1"/>
    <property type="molecule type" value="Genomic_DNA"/>
</dbReference>
<protein>
    <submittedName>
        <fullName evidence="1">Uncharacterized protein</fullName>
    </submittedName>
</protein>
<accession>A0AA88D1B6</accession>
<evidence type="ECO:0000313" key="1">
    <source>
        <dbReference type="EMBL" id="GMN42833.1"/>
    </source>
</evidence>
<keyword evidence="2" id="KW-1185">Reference proteome</keyword>
<sequence>MLRTAGERASLATKPELVVDERTALPHSPTTGISVPPSLLIFAGKELPIISAIVNKERNLPFATALLSSFICGSSLSSSTVKRDILSPGCTNSRFELCYARLQVVPLAAAMDGECVRWLDDFGEDGVGGF</sequence>
<gene>
    <name evidence="1" type="ORF">TIFTF001_012033</name>
</gene>
<evidence type="ECO:0000313" key="2">
    <source>
        <dbReference type="Proteomes" id="UP001187192"/>
    </source>
</evidence>
<reference evidence="1" key="1">
    <citation type="submission" date="2023-07" db="EMBL/GenBank/DDBJ databases">
        <title>draft genome sequence of fig (Ficus carica).</title>
        <authorList>
            <person name="Takahashi T."/>
            <person name="Nishimura K."/>
        </authorList>
    </citation>
    <scope>NUCLEOTIDE SEQUENCE</scope>
</reference>
<proteinExistence type="predicted"/>
<name>A0AA88D1B6_FICCA</name>
<organism evidence="1 2">
    <name type="scientific">Ficus carica</name>
    <name type="common">Common fig</name>
    <dbReference type="NCBI Taxonomy" id="3494"/>
    <lineage>
        <taxon>Eukaryota</taxon>
        <taxon>Viridiplantae</taxon>
        <taxon>Streptophyta</taxon>
        <taxon>Embryophyta</taxon>
        <taxon>Tracheophyta</taxon>
        <taxon>Spermatophyta</taxon>
        <taxon>Magnoliopsida</taxon>
        <taxon>eudicotyledons</taxon>
        <taxon>Gunneridae</taxon>
        <taxon>Pentapetalae</taxon>
        <taxon>rosids</taxon>
        <taxon>fabids</taxon>
        <taxon>Rosales</taxon>
        <taxon>Moraceae</taxon>
        <taxon>Ficeae</taxon>
        <taxon>Ficus</taxon>
    </lineage>
</organism>